<evidence type="ECO:0000256" key="5">
    <source>
        <dbReference type="ARBA" id="ARBA00023163"/>
    </source>
</evidence>
<dbReference type="Gene3D" id="1.10.10.10">
    <property type="entry name" value="Winged helix-like DNA-binding domain superfamily/Winged helix DNA-binding domain"/>
    <property type="match status" value="1"/>
</dbReference>
<dbReference type="GO" id="GO:0030170">
    <property type="term" value="F:pyridoxal phosphate binding"/>
    <property type="evidence" value="ECO:0007669"/>
    <property type="project" value="InterPro"/>
</dbReference>
<dbReference type="Pfam" id="PF00155">
    <property type="entry name" value="Aminotran_1_2"/>
    <property type="match status" value="1"/>
</dbReference>
<dbReference type="SMART" id="SM00345">
    <property type="entry name" value="HTH_GNTR"/>
    <property type="match status" value="1"/>
</dbReference>
<dbReference type="PANTHER" id="PTHR46577">
    <property type="entry name" value="HTH-TYPE TRANSCRIPTIONAL REGULATORY PROTEIN GABR"/>
    <property type="match status" value="1"/>
</dbReference>
<sequence length="495" mass="53817">MKGSRTNISTGPAGRPWRFDLALDGGASVPRQTQLSRAIVQEIQRGRLLPGATLPGSRTLAAQLEVNRKVVVAAVGELVAQGWLEALPARGTRVALNLPTLAVADAEGRRSVETALARRRAAVIAVSDGVPDARIAPVDALARAQRRALRSLARTGLGYGDAAGDPVLREVLAGFVNHARGLSCSPEEVVLARGSQGALSLFALAMLELGDVVAAEHPGYAPAWRAFQLARADVVHVPVDADGLRTEELEAHARRLKGRLKAVYVTPHHQYPTTVAMSAERRMHLRRICEAFRLYIVEDDYDYEYHFEGAPLLPLSATKDISSRCIYIASLSKLIAPAIRLGYIIADRSVVARLRAVRELLDRQGDVVLERAVAELIEDGEVQRHARRARQLYRQRRDHLLEQLASRSPLRSAITCDPPGGGLALWMRLRSVTSEELVERAHARGLALTPGSAHVAAGSLPAFRFGFAAHTNEELSRICDTLEACLSPDSGSKRR</sequence>
<dbReference type="InterPro" id="IPR000524">
    <property type="entry name" value="Tscrpt_reg_HTH_GntR"/>
</dbReference>
<dbReference type="PROSITE" id="PS50949">
    <property type="entry name" value="HTH_GNTR"/>
    <property type="match status" value="1"/>
</dbReference>
<dbReference type="EMBL" id="CP012673">
    <property type="protein sequence ID" value="AUX41584.1"/>
    <property type="molecule type" value="Genomic_DNA"/>
</dbReference>
<dbReference type="RefSeq" id="WP_104979996.1">
    <property type="nucleotide sequence ID" value="NZ_CP012673.1"/>
</dbReference>
<dbReference type="GO" id="GO:0003677">
    <property type="term" value="F:DNA binding"/>
    <property type="evidence" value="ECO:0007669"/>
    <property type="project" value="UniProtKB-KW"/>
</dbReference>
<dbReference type="InterPro" id="IPR051446">
    <property type="entry name" value="HTH_trans_reg/aminotransferase"/>
</dbReference>
<dbReference type="InterPro" id="IPR015424">
    <property type="entry name" value="PyrdxlP-dep_Trfase"/>
</dbReference>
<dbReference type="SUPFAM" id="SSF53383">
    <property type="entry name" value="PLP-dependent transferases"/>
    <property type="match status" value="1"/>
</dbReference>
<dbReference type="OrthoDB" id="9808770at2"/>
<dbReference type="InterPro" id="IPR004839">
    <property type="entry name" value="Aminotransferase_I/II_large"/>
</dbReference>
<evidence type="ECO:0000256" key="1">
    <source>
        <dbReference type="ARBA" id="ARBA00005384"/>
    </source>
</evidence>
<proteinExistence type="inferred from homology"/>
<dbReference type="AlphaFoldDB" id="A0A2L0EQL9"/>
<keyword evidence="3" id="KW-0805">Transcription regulation</keyword>
<evidence type="ECO:0000256" key="2">
    <source>
        <dbReference type="ARBA" id="ARBA00022898"/>
    </source>
</evidence>
<dbReference type="SUPFAM" id="SSF46785">
    <property type="entry name" value="Winged helix' DNA-binding domain"/>
    <property type="match status" value="1"/>
</dbReference>
<keyword evidence="5" id="KW-0804">Transcription</keyword>
<evidence type="ECO:0000256" key="3">
    <source>
        <dbReference type="ARBA" id="ARBA00023015"/>
    </source>
</evidence>
<dbReference type="CDD" id="cd07377">
    <property type="entry name" value="WHTH_GntR"/>
    <property type="match status" value="1"/>
</dbReference>
<evidence type="ECO:0000313" key="7">
    <source>
        <dbReference type="EMBL" id="AUX41584.1"/>
    </source>
</evidence>
<comment type="similarity">
    <text evidence="1">In the C-terminal section; belongs to the class-I pyridoxal-phosphate-dependent aminotransferase family.</text>
</comment>
<reference evidence="7 8" key="1">
    <citation type="submission" date="2015-09" db="EMBL/GenBank/DDBJ databases">
        <title>Sorangium comparison.</title>
        <authorList>
            <person name="Zaburannyi N."/>
            <person name="Bunk B."/>
            <person name="Overmann J."/>
            <person name="Mueller R."/>
        </authorList>
    </citation>
    <scope>NUCLEOTIDE SEQUENCE [LARGE SCALE GENOMIC DNA]</scope>
    <source>
        <strain evidence="7 8">So ce26</strain>
    </source>
</reference>
<dbReference type="InterPro" id="IPR036390">
    <property type="entry name" value="WH_DNA-bd_sf"/>
</dbReference>
<dbReference type="Gene3D" id="3.40.640.10">
    <property type="entry name" value="Type I PLP-dependent aspartate aminotransferase-like (Major domain)"/>
    <property type="match status" value="1"/>
</dbReference>
<dbReference type="InterPro" id="IPR036388">
    <property type="entry name" value="WH-like_DNA-bd_sf"/>
</dbReference>
<dbReference type="GO" id="GO:0003700">
    <property type="term" value="F:DNA-binding transcription factor activity"/>
    <property type="evidence" value="ECO:0007669"/>
    <property type="project" value="InterPro"/>
</dbReference>
<feature type="domain" description="HTH gntR-type" evidence="6">
    <location>
        <begin position="29"/>
        <end position="97"/>
    </location>
</feature>
<dbReference type="PANTHER" id="PTHR46577:SF1">
    <property type="entry name" value="HTH-TYPE TRANSCRIPTIONAL REGULATORY PROTEIN GABR"/>
    <property type="match status" value="1"/>
</dbReference>
<evidence type="ECO:0000256" key="4">
    <source>
        <dbReference type="ARBA" id="ARBA00023125"/>
    </source>
</evidence>
<dbReference type="CDD" id="cd00609">
    <property type="entry name" value="AAT_like"/>
    <property type="match status" value="1"/>
</dbReference>
<organism evidence="7 8">
    <name type="scientific">Sorangium cellulosum</name>
    <name type="common">Polyangium cellulosum</name>
    <dbReference type="NCBI Taxonomy" id="56"/>
    <lineage>
        <taxon>Bacteria</taxon>
        <taxon>Pseudomonadati</taxon>
        <taxon>Myxococcota</taxon>
        <taxon>Polyangia</taxon>
        <taxon>Polyangiales</taxon>
        <taxon>Polyangiaceae</taxon>
        <taxon>Sorangium</taxon>
    </lineage>
</organism>
<keyword evidence="4" id="KW-0238">DNA-binding</keyword>
<dbReference type="InterPro" id="IPR015421">
    <property type="entry name" value="PyrdxlP-dep_Trfase_major"/>
</dbReference>
<protein>
    <submittedName>
        <fullName evidence="7">GntR family transcriptional regulator</fullName>
    </submittedName>
</protein>
<evidence type="ECO:0000259" key="6">
    <source>
        <dbReference type="PROSITE" id="PS50949"/>
    </source>
</evidence>
<accession>A0A2L0EQL9</accession>
<name>A0A2L0EQL9_SORCE</name>
<keyword evidence="2" id="KW-0663">Pyridoxal phosphate</keyword>
<gene>
    <name evidence="7" type="primary">gntR</name>
    <name evidence="7" type="ORF">SOCE26_030050</name>
</gene>
<dbReference type="Pfam" id="PF00392">
    <property type="entry name" value="GntR"/>
    <property type="match status" value="1"/>
</dbReference>
<evidence type="ECO:0000313" key="8">
    <source>
        <dbReference type="Proteomes" id="UP000238348"/>
    </source>
</evidence>
<dbReference type="Proteomes" id="UP000238348">
    <property type="component" value="Chromosome"/>
</dbReference>